<dbReference type="Gene3D" id="3.40.50.2300">
    <property type="match status" value="1"/>
</dbReference>
<dbReference type="PROSITE" id="PS00675">
    <property type="entry name" value="SIGMA54_INTERACT_1"/>
    <property type="match status" value="1"/>
</dbReference>
<dbReference type="InterPro" id="IPR011006">
    <property type="entry name" value="CheY-like_superfamily"/>
</dbReference>
<dbReference type="PROSITE" id="PS50045">
    <property type="entry name" value="SIGMA54_INTERACT_4"/>
    <property type="match status" value="1"/>
</dbReference>
<comment type="caution">
    <text evidence="6">The sequence shown here is derived from an EMBL/GenBank/DDBJ whole genome shotgun (WGS) entry which is preliminary data.</text>
</comment>
<dbReference type="InterPro" id="IPR001789">
    <property type="entry name" value="Sig_transdc_resp-reg_receiver"/>
</dbReference>
<feature type="modified residue" description="4-aspartylphosphate" evidence="3">
    <location>
        <position position="62"/>
    </location>
</feature>
<dbReference type="PROSITE" id="PS50110">
    <property type="entry name" value="RESPONSE_REGULATORY"/>
    <property type="match status" value="1"/>
</dbReference>
<feature type="domain" description="Sigma-54 factor interaction" evidence="4">
    <location>
        <begin position="169"/>
        <end position="364"/>
    </location>
</feature>
<feature type="domain" description="Response regulatory" evidence="5">
    <location>
        <begin position="8"/>
        <end position="132"/>
    </location>
</feature>
<name>A0A7V5PQ58_CALAY</name>
<dbReference type="InterPro" id="IPR002078">
    <property type="entry name" value="Sigma_54_int"/>
</dbReference>
<dbReference type="GO" id="GO:0005524">
    <property type="term" value="F:ATP binding"/>
    <property type="evidence" value="ECO:0007669"/>
    <property type="project" value="UniProtKB-KW"/>
</dbReference>
<sequence>MKLDQKINLLLIEDEDYDVKRVERTLAPFREQIVIKKVVPDGQSALQTLESNKGLFDVVIMDYQLAGGISGEALIRRIKEIDNSLQIIVITKMTVNISDFDFANRLLEAGAMWYCTKYPGDIEEFIYQPTDFILNILNAYEKRVLVKKEKRSKQKLKQTIEGLLAQKVLIGKSEAMRNLRERIQKVARQDATVLITGESGTGKELVATHLHYLSDRRFEKFMVINCGSLPQELIESELFGFEKGSFTGANNKKAGLFEAANHGTVFLDEVGELPLSAQVKLLRVLQEGEIDKIGRTDKIKVDVRVIAATNKNLLQSIKEKTFREDLFFRLNVITLHIPPLRERPEDIPDLLQYYLGHFSSEMGL</sequence>
<gene>
    <name evidence="6" type="ORF">ENJ89_07765</name>
</gene>
<dbReference type="AlphaFoldDB" id="A0A7V5PQ58"/>
<evidence type="ECO:0000256" key="2">
    <source>
        <dbReference type="ARBA" id="ARBA00022840"/>
    </source>
</evidence>
<dbReference type="EMBL" id="DROD01000503">
    <property type="protein sequence ID" value="HHJ53076.1"/>
    <property type="molecule type" value="Genomic_DNA"/>
</dbReference>
<dbReference type="FunFam" id="3.40.50.300:FF:000006">
    <property type="entry name" value="DNA-binding transcriptional regulator NtrC"/>
    <property type="match status" value="1"/>
</dbReference>
<dbReference type="SUPFAM" id="SSF52172">
    <property type="entry name" value="CheY-like"/>
    <property type="match status" value="1"/>
</dbReference>
<dbReference type="GO" id="GO:0006355">
    <property type="term" value="P:regulation of DNA-templated transcription"/>
    <property type="evidence" value="ECO:0007669"/>
    <property type="project" value="InterPro"/>
</dbReference>
<dbReference type="PANTHER" id="PTHR32071:SF57">
    <property type="entry name" value="C4-DICARBOXYLATE TRANSPORT TRANSCRIPTIONAL REGULATORY PROTEIN DCTD"/>
    <property type="match status" value="1"/>
</dbReference>
<dbReference type="SMART" id="SM00448">
    <property type="entry name" value="REC"/>
    <property type="match status" value="1"/>
</dbReference>
<proteinExistence type="predicted"/>
<reference evidence="6" key="1">
    <citation type="journal article" date="2020" name="mSystems">
        <title>Genome- and Community-Level Interaction Insights into Carbon Utilization and Element Cycling Functions of Hydrothermarchaeota in Hydrothermal Sediment.</title>
        <authorList>
            <person name="Zhou Z."/>
            <person name="Liu Y."/>
            <person name="Xu W."/>
            <person name="Pan J."/>
            <person name="Luo Z.H."/>
            <person name="Li M."/>
        </authorList>
    </citation>
    <scope>NUCLEOTIDE SEQUENCE [LARGE SCALE GENOMIC DNA]</scope>
    <source>
        <strain evidence="6">HyVt-527</strain>
    </source>
</reference>
<accession>A0A7V5PQ58</accession>
<evidence type="ECO:0000259" key="4">
    <source>
        <dbReference type="PROSITE" id="PS50045"/>
    </source>
</evidence>
<dbReference type="Proteomes" id="UP000886124">
    <property type="component" value="Unassembled WGS sequence"/>
</dbReference>
<dbReference type="InterPro" id="IPR003593">
    <property type="entry name" value="AAA+_ATPase"/>
</dbReference>
<evidence type="ECO:0000256" key="3">
    <source>
        <dbReference type="PROSITE-ProRule" id="PRU00169"/>
    </source>
</evidence>
<keyword evidence="3" id="KW-0597">Phosphoprotein</keyword>
<dbReference type="SMART" id="SM00382">
    <property type="entry name" value="AAA"/>
    <property type="match status" value="1"/>
</dbReference>
<evidence type="ECO:0000313" key="6">
    <source>
        <dbReference type="EMBL" id="HHJ53076.1"/>
    </source>
</evidence>
<dbReference type="Pfam" id="PF00158">
    <property type="entry name" value="Sigma54_activat"/>
    <property type="match status" value="1"/>
</dbReference>
<dbReference type="GO" id="GO:0000160">
    <property type="term" value="P:phosphorelay signal transduction system"/>
    <property type="evidence" value="ECO:0007669"/>
    <property type="project" value="InterPro"/>
</dbReference>
<keyword evidence="1" id="KW-0547">Nucleotide-binding</keyword>
<evidence type="ECO:0000256" key="1">
    <source>
        <dbReference type="ARBA" id="ARBA00022741"/>
    </source>
</evidence>
<protein>
    <submittedName>
        <fullName evidence="6">Sigma-54-dependent Fis family transcriptional regulator</fullName>
    </submittedName>
</protein>
<evidence type="ECO:0000259" key="5">
    <source>
        <dbReference type="PROSITE" id="PS50110"/>
    </source>
</evidence>
<organism evidence="6">
    <name type="scientific">Caldithrix abyssi</name>
    <dbReference type="NCBI Taxonomy" id="187145"/>
    <lineage>
        <taxon>Bacteria</taxon>
        <taxon>Pseudomonadati</taxon>
        <taxon>Calditrichota</taxon>
        <taxon>Calditrichia</taxon>
        <taxon>Calditrichales</taxon>
        <taxon>Calditrichaceae</taxon>
        <taxon>Caldithrix</taxon>
    </lineage>
</organism>
<keyword evidence="2" id="KW-0067">ATP-binding</keyword>
<dbReference type="InterPro" id="IPR027417">
    <property type="entry name" value="P-loop_NTPase"/>
</dbReference>
<dbReference type="CDD" id="cd00009">
    <property type="entry name" value="AAA"/>
    <property type="match status" value="1"/>
</dbReference>
<dbReference type="Gene3D" id="3.40.50.300">
    <property type="entry name" value="P-loop containing nucleotide triphosphate hydrolases"/>
    <property type="match status" value="1"/>
</dbReference>
<feature type="non-terminal residue" evidence="6">
    <location>
        <position position="364"/>
    </location>
</feature>
<dbReference type="InterPro" id="IPR025662">
    <property type="entry name" value="Sigma_54_int_dom_ATP-bd_1"/>
</dbReference>
<dbReference type="Pfam" id="PF00072">
    <property type="entry name" value="Response_reg"/>
    <property type="match status" value="1"/>
</dbReference>
<dbReference type="SUPFAM" id="SSF52540">
    <property type="entry name" value="P-loop containing nucleoside triphosphate hydrolases"/>
    <property type="match status" value="1"/>
</dbReference>
<dbReference type="PANTHER" id="PTHR32071">
    <property type="entry name" value="TRANSCRIPTIONAL REGULATORY PROTEIN"/>
    <property type="match status" value="1"/>
</dbReference>